<organism evidence="1 2">
    <name type="scientific">Dendrobium nobile</name>
    <name type="common">Orchid</name>
    <dbReference type="NCBI Taxonomy" id="94219"/>
    <lineage>
        <taxon>Eukaryota</taxon>
        <taxon>Viridiplantae</taxon>
        <taxon>Streptophyta</taxon>
        <taxon>Embryophyta</taxon>
        <taxon>Tracheophyta</taxon>
        <taxon>Spermatophyta</taxon>
        <taxon>Magnoliopsida</taxon>
        <taxon>Liliopsida</taxon>
        <taxon>Asparagales</taxon>
        <taxon>Orchidaceae</taxon>
        <taxon>Epidendroideae</taxon>
        <taxon>Malaxideae</taxon>
        <taxon>Dendrobiinae</taxon>
        <taxon>Dendrobium</taxon>
    </lineage>
</organism>
<comment type="caution">
    <text evidence="1">The sequence shown here is derived from an EMBL/GenBank/DDBJ whole genome shotgun (WGS) entry which is preliminary data.</text>
</comment>
<protein>
    <submittedName>
        <fullName evidence="1">Uncharacterized protein</fullName>
    </submittedName>
</protein>
<gene>
    <name evidence="1" type="ORF">KFK09_004113</name>
</gene>
<keyword evidence="2" id="KW-1185">Reference proteome</keyword>
<dbReference type="EMBL" id="JAGYWB010000004">
    <property type="protein sequence ID" value="KAI0524729.1"/>
    <property type="molecule type" value="Genomic_DNA"/>
</dbReference>
<proteinExistence type="predicted"/>
<reference evidence="1" key="1">
    <citation type="journal article" date="2022" name="Front. Genet.">
        <title>Chromosome-Scale Assembly of the Dendrobium nobile Genome Provides Insights Into the Molecular Mechanism of the Biosynthesis of the Medicinal Active Ingredient of Dendrobium.</title>
        <authorList>
            <person name="Xu Q."/>
            <person name="Niu S.-C."/>
            <person name="Li K.-L."/>
            <person name="Zheng P.-J."/>
            <person name="Zhang X.-J."/>
            <person name="Jia Y."/>
            <person name="Liu Y."/>
            <person name="Niu Y.-X."/>
            <person name="Yu L.-H."/>
            <person name="Chen D.-F."/>
            <person name="Zhang G.-Q."/>
        </authorList>
    </citation>
    <scope>NUCLEOTIDE SEQUENCE</scope>
    <source>
        <tissue evidence="1">Leaf</tissue>
    </source>
</reference>
<sequence>MNYDILKFNCILELKMDFSIGDALIENDKRVKRKHLLFLSISEINELVKI</sequence>
<evidence type="ECO:0000313" key="1">
    <source>
        <dbReference type="EMBL" id="KAI0524729.1"/>
    </source>
</evidence>
<dbReference type="Proteomes" id="UP000829196">
    <property type="component" value="Unassembled WGS sequence"/>
</dbReference>
<evidence type="ECO:0000313" key="2">
    <source>
        <dbReference type="Proteomes" id="UP000829196"/>
    </source>
</evidence>
<accession>A0A8T3BZN5</accession>
<name>A0A8T3BZN5_DENNO</name>
<dbReference type="AlphaFoldDB" id="A0A8T3BZN5"/>